<dbReference type="PANTHER" id="PTHR23235">
    <property type="entry name" value="KRUEPPEL-LIKE TRANSCRIPTION FACTOR"/>
    <property type="match status" value="1"/>
</dbReference>
<evidence type="ECO:0000256" key="5">
    <source>
        <dbReference type="SAM" id="MobiDB-lite"/>
    </source>
</evidence>
<keyword evidence="2 4" id="KW-0863">Zinc-finger</keyword>
<accession>A0A7R9BZ74</accession>
<evidence type="ECO:0000313" key="8">
    <source>
        <dbReference type="Proteomes" id="UP000678499"/>
    </source>
</evidence>
<keyword evidence="3" id="KW-0862">Zinc</keyword>
<evidence type="ECO:0000259" key="6">
    <source>
        <dbReference type="PROSITE" id="PS50157"/>
    </source>
</evidence>
<dbReference type="GO" id="GO:0008270">
    <property type="term" value="F:zinc ion binding"/>
    <property type="evidence" value="ECO:0007669"/>
    <property type="project" value="UniProtKB-KW"/>
</dbReference>
<sequence>METRARGFGSLLEGKKRHHSARAHASARSIYSLASVGFVHCCGVEGVNNGKQDADSFADWKDGPEGASSCSWSSPVSESHPASDSASTSPTQTTCTFWKRRLLQRHVQQNRRTQLITISSVAEDSEEKKTWCEERGFNSWGVPSFCSHSATDKLGHHDNDDRLCQLQKHQQQQDQRVPGSPTCSSSSVSTNEDEDSSNNEQLRRQKRRRLLRLRRRHLLGKVGAMPWSYLALHHHHQQQQQNQVQQQPHNQQQQQLLQEYGEDTWPVGGNIEEDDDDDEDAALLDLLDACCFDRDDFPAAAALVSSSSTSCIAVSAPACDADGGCDPDHGFANYMHDGASVMSDSGQCCWNGSDGRTELTDPDDRSSCSSSWAPLMSDTPDEKPESSRLLELLMRDSASPAWSSISNSTDPSSSSVMMLMDEDGLGAAAAVGSSMLRCEDHHRHHHHEQQQHHHHLQNHNQVSLPPYDRGDYDLNVCWSSPSQSVASAGFYDQDDRSPVFNGGSSVSTPRGHETFRKLELESSVAAESSDTICRPEDTCCWEMLPPTSDDGSPRDSTGLLYLQKQSIVAANPVVPVRPIAPKPTAIVAPQQDLSPVKEEQNGAAGNAATIIAPAVFLHHVASNVTSTTGKSAAENNQIGSQQQHQPAVLLLATTAYNPAQAFGSNCIPGNSPSTWIGQLTHSIVPRSVAGEEAQQTQQFGRMKGKEECTIEQNSNTDQRKRVFVCTYDGCVKNYFKSSHLKAHVRTHTGEKPFRCAWEGCERRFSRSDELSRHKRTHTGEKKFACHFCDNKFMRSDHLTKHLKRHAKQQQQQQRESVGQRFHPQSRSGADGKQRLLRRGARCSVGNPVRNIKPAPAKSNVGAASGVVVHQPIFHLVFPQQQQQQEQRGEVMGATPCGSEVKYQPVAVATVVRPTCGSV</sequence>
<feature type="region of interest" description="Disordered" evidence="5">
    <location>
        <begin position="166"/>
        <end position="204"/>
    </location>
</feature>
<dbReference type="SMART" id="SM00355">
    <property type="entry name" value="ZnF_C2H2"/>
    <property type="match status" value="3"/>
</dbReference>
<dbReference type="Proteomes" id="UP000678499">
    <property type="component" value="Unassembled WGS sequence"/>
</dbReference>
<reference evidence="7" key="1">
    <citation type="submission" date="2020-11" db="EMBL/GenBank/DDBJ databases">
        <authorList>
            <person name="Tran Van P."/>
        </authorList>
    </citation>
    <scope>NUCLEOTIDE SEQUENCE</scope>
</reference>
<dbReference type="SUPFAM" id="SSF57667">
    <property type="entry name" value="beta-beta-alpha zinc fingers"/>
    <property type="match status" value="2"/>
</dbReference>
<dbReference type="AlphaFoldDB" id="A0A7R9BZ74"/>
<proteinExistence type="predicted"/>
<organism evidence="7">
    <name type="scientific">Notodromas monacha</name>
    <dbReference type="NCBI Taxonomy" id="399045"/>
    <lineage>
        <taxon>Eukaryota</taxon>
        <taxon>Metazoa</taxon>
        <taxon>Ecdysozoa</taxon>
        <taxon>Arthropoda</taxon>
        <taxon>Crustacea</taxon>
        <taxon>Oligostraca</taxon>
        <taxon>Ostracoda</taxon>
        <taxon>Podocopa</taxon>
        <taxon>Podocopida</taxon>
        <taxon>Cypridocopina</taxon>
        <taxon>Cypridoidea</taxon>
        <taxon>Cyprididae</taxon>
        <taxon>Notodromas</taxon>
    </lineage>
</organism>
<name>A0A7R9BZ74_9CRUS</name>
<dbReference type="Gene3D" id="3.30.160.60">
    <property type="entry name" value="Classic Zinc Finger"/>
    <property type="match status" value="3"/>
</dbReference>
<feature type="region of interest" description="Disordered" evidence="5">
    <location>
        <begin position="55"/>
        <end position="91"/>
    </location>
</feature>
<keyword evidence="8" id="KW-1185">Reference proteome</keyword>
<evidence type="ECO:0000256" key="3">
    <source>
        <dbReference type="ARBA" id="ARBA00022833"/>
    </source>
</evidence>
<dbReference type="PANTHER" id="PTHR23235:SF164">
    <property type="entry name" value="C2H2-TYPE DOMAIN-CONTAINING PROTEIN"/>
    <property type="match status" value="1"/>
</dbReference>
<dbReference type="EMBL" id="OA886486">
    <property type="protein sequence ID" value="CAD7282877.1"/>
    <property type="molecule type" value="Genomic_DNA"/>
</dbReference>
<dbReference type="InterPro" id="IPR013087">
    <property type="entry name" value="Znf_C2H2_type"/>
</dbReference>
<feature type="domain" description="C2H2-type" evidence="6">
    <location>
        <begin position="783"/>
        <end position="810"/>
    </location>
</feature>
<feature type="domain" description="C2H2-type" evidence="6">
    <location>
        <begin position="753"/>
        <end position="782"/>
    </location>
</feature>
<feature type="region of interest" description="Disordered" evidence="5">
    <location>
        <begin position="356"/>
        <end position="386"/>
    </location>
</feature>
<feature type="region of interest" description="Disordered" evidence="5">
    <location>
        <begin position="441"/>
        <end position="464"/>
    </location>
</feature>
<dbReference type="InterPro" id="IPR036236">
    <property type="entry name" value="Znf_C2H2_sf"/>
</dbReference>
<dbReference type="GO" id="GO:0000978">
    <property type="term" value="F:RNA polymerase II cis-regulatory region sequence-specific DNA binding"/>
    <property type="evidence" value="ECO:0007669"/>
    <property type="project" value="TreeGrafter"/>
</dbReference>
<feature type="compositionally biased region" description="Low complexity" evidence="5">
    <location>
        <begin position="68"/>
        <end position="85"/>
    </location>
</feature>
<evidence type="ECO:0000256" key="1">
    <source>
        <dbReference type="ARBA" id="ARBA00022723"/>
    </source>
</evidence>
<feature type="domain" description="C2H2-type" evidence="6">
    <location>
        <begin position="723"/>
        <end position="752"/>
    </location>
</feature>
<dbReference type="GO" id="GO:0000981">
    <property type="term" value="F:DNA-binding transcription factor activity, RNA polymerase II-specific"/>
    <property type="evidence" value="ECO:0007669"/>
    <property type="project" value="TreeGrafter"/>
</dbReference>
<evidence type="ECO:0000256" key="4">
    <source>
        <dbReference type="PROSITE-ProRule" id="PRU00042"/>
    </source>
</evidence>
<dbReference type="OrthoDB" id="6365676at2759"/>
<feature type="compositionally biased region" description="Basic and acidic residues" evidence="5">
    <location>
        <begin position="356"/>
        <end position="366"/>
    </location>
</feature>
<feature type="compositionally biased region" description="Basic and acidic residues" evidence="5">
    <location>
        <begin position="55"/>
        <end position="64"/>
    </location>
</feature>
<feature type="region of interest" description="Disordered" evidence="5">
    <location>
        <begin position="799"/>
        <end position="856"/>
    </location>
</feature>
<feature type="compositionally biased region" description="Basic residues" evidence="5">
    <location>
        <begin position="442"/>
        <end position="457"/>
    </location>
</feature>
<dbReference type="FunFam" id="3.30.160.60:FF:000007">
    <property type="entry name" value="Basic krueppel-like factor 3"/>
    <property type="match status" value="1"/>
</dbReference>
<protein>
    <recommendedName>
        <fullName evidence="6">C2H2-type domain-containing protein</fullName>
    </recommendedName>
</protein>
<dbReference type="PROSITE" id="PS00028">
    <property type="entry name" value="ZINC_FINGER_C2H2_1"/>
    <property type="match status" value="3"/>
</dbReference>
<evidence type="ECO:0000256" key="2">
    <source>
        <dbReference type="ARBA" id="ARBA00022771"/>
    </source>
</evidence>
<dbReference type="PROSITE" id="PS50157">
    <property type="entry name" value="ZINC_FINGER_C2H2_2"/>
    <property type="match status" value="3"/>
</dbReference>
<keyword evidence="1" id="KW-0479">Metal-binding</keyword>
<evidence type="ECO:0000313" key="7">
    <source>
        <dbReference type="EMBL" id="CAD7282877.1"/>
    </source>
</evidence>
<gene>
    <name evidence="7" type="ORF">NMOB1V02_LOCUS10495</name>
</gene>
<feature type="compositionally biased region" description="Low complexity" evidence="5">
    <location>
        <begin position="166"/>
        <end position="190"/>
    </location>
</feature>
<dbReference type="EMBL" id="CAJPEX010004449">
    <property type="protein sequence ID" value="CAG0923029.1"/>
    <property type="molecule type" value="Genomic_DNA"/>
</dbReference>